<dbReference type="RefSeq" id="WP_185192451.1">
    <property type="nucleotide sequence ID" value="NZ_JACKXD010000002.1"/>
</dbReference>
<sequence>MSTATDSGLFDLQTLTPLHYLGILFALVSGVIHLRLGVGFAPSPLGLSFLFAGVVFLVASAAILADYRRRLLYGLGIPFTAGQIVLWYLINFAGGGKSFPADVGTFGWIDKVAQVLLIVVLIALLRRE</sequence>
<feature type="transmembrane region" description="Helical" evidence="1">
    <location>
        <begin position="71"/>
        <end position="90"/>
    </location>
</feature>
<dbReference type="EMBL" id="JACKXD010000002">
    <property type="protein sequence ID" value="MBB6646096.1"/>
    <property type="molecule type" value="Genomic_DNA"/>
</dbReference>
<dbReference type="Pfam" id="PF24287">
    <property type="entry name" value="DUF7475"/>
    <property type="match status" value="1"/>
</dbReference>
<dbReference type="Proteomes" id="UP000546257">
    <property type="component" value="Unassembled WGS sequence"/>
</dbReference>
<keyword evidence="1" id="KW-0812">Transmembrane</keyword>
<keyword evidence="1" id="KW-0472">Membrane</keyword>
<keyword evidence="1" id="KW-1133">Transmembrane helix</keyword>
<evidence type="ECO:0000256" key="1">
    <source>
        <dbReference type="SAM" id="Phobius"/>
    </source>
</evidence>
<keyword evidence="3" id="KW-1185">Reference proteome</keyword>
<evidence type="ECO:0000313" key="3">
    <source>
        <dbReference type="Proteomes" id="UP000546257"/>
    </source>
</evidence>
<dbReference type="AlphaFoldDB" id="A0A7J9SJ96"/>
<reference evidence="2 3" key="1">
    <citation type="submission" date="2020-08" db="EMBL/GenBank/DDBJ databases">
        <authorList>
            <person name="Seo M.-J."/>
        </authorList>
    </citation>
    <scope>NUCLEOTIDE SEQUENCE [LARGE SCALE GENOMIC DNA]</scope>
    <source>
        <strain evidence="2 3">MBLA0160</strain>
    </source>
</reference>
<feature type="transmembrane region" description="Helical" evidence="1">
    <location>
        <begin position="44"/>
        <end position="64"/>
    </location>
</feature>
<proteinExistence type="predicted"/>
<feature type="transmembrane region" description="Helical" evidence="1">
    <location>
        <begin position="105"/>
        <end position="125"/>
    </location>
</feature>
<feature type="transmembrane region" description="Helical" evidence="1">
    <location>
        <begin position="20"/>
        <end position="38"/>
    </location>
</feature>
<accession>A0A7J9SJ96</accession>
<dbReference type="InterPro" id="IPR055898">
    <property type="entry name" value="DUF7475"/>
</dbReference>
<protein>
    <submittedName>
        <fullName evidence="2">Uncharacterized protein</fullName>
    </submittedName>
</protein>
<evidence type="ECO:0000313" key="2">
    <source>
        <dbReference type="EMBL" id="MBB6646096.1"/>
    </source>
</evidence>
<comment type="caution">
    <text evidence="2">The sequence shown here is derived from an EMBL/GenBank/DDBJ whole genome shotgun (WGS) entry which is preliminary data.</text>
</comment>
<gene>
    <name evidence="2" type="ORF">H5V44_07315</name>
</gene>
<organism evidence="2 3">
    <name type="scientific">Halobellus ruber</name>
    <dbReference type="NCBI Taxonomy" id="2761102"/>
    <lineage>
        <taxon>Archaea</taxon>
        <taxon>Methanobacteriati</taxon>
        <taxon>Methanobacteriota</taxon>
        <taxon>Stenosarchaea group</taxon>
        <taxon>Halobacteria</taxon>
        <taxon>Halobacteriales</taxon>
        <taxon>Haloferacaceae</taxon>
        <taxon>Halobellus</taxon>
    </lineage>
</organism>
<name>A0A7J9SJ96_9EURY</name>